<evidence type="ECO:0000313" key="2">
    <source>
        <dbReference type="Proteomes" id="UP000253437"/>
    </source>
</evidence>
<gene>
    <name evidence="1" type="ORF">DS957_006230</name>
</gene>
<evidence type="ECO:0000313" key="1">
    <source>
        <dbReference type="EMBL" id="RIW16640.1"/>
    </source>
</evidence>
<dbReference type="EMBL" id="QOUW02000013">
    <property type="protein sequence ID" value="RIW16640.1"/>
    <property type="molecule type" value="Genomic_DNA"/>
</dbReference>
<name>A0A8B3DJ07_VIBHA</name>
<protein>
    <submittedName>
        <fullName evidence="1">Uncharacterized protein</fullName>
    </submittedName>
</protein>
<proteinExistence type="predicted"/>
<comment type="caution">
    <text evidence="1">The sequence shown here is derived from an EMBL/GenBank/DDBJ whole genome shotgun (WGS) entry which is preliminary data.</text>
</comment>
<dbReference type="Proteomes" id="UP000253437">
    <property type="component" value="Unassembled WGS sequence"/>
</dbReference>
<reference evidence="1 2" key="1">
    <citation type="submission" date="2018-08" db="EMBL/GenBank/DDBJ databases">
        <title>Vibrio harveyi strains pathogenic to white snook Centropomus viridis Lockington (1877) and potential probiotic bacteria.</title>
        <authorList>
            <person name="Soto-Rodriguez S."/>
            <person name="Gomez-Gil B."/>
            <person name="Lozano-Olvera R."/>
        </authorList>
    </citation>
    <scope>NUCLEOTIDE SEQUENCE [LARGE SCALE GENOMIC DNA]</scope>
    <source>
        <strain evidence="1 2">CAIM 1508</strain>
    </source>
</reference>
<dbReference type="AlphaFoldDB" id="A0A8B3DJ07"/>
<accession>A0A8B3DJ07</accession>
<sequence length="77" mass="9190">MGTLYKKASLLNRTKLKYPTYIYQSTIKNNTNKQLNAIQHIKIRQIWHFQMLAAFVFFDSQNEKKAILKIRASHYLD</sequence>
<organism evidence="1 2">
    <name type="scientific">Vibrio harveyi</name>
    <name type="common">Beneckea harveyi</name>
    <dbReference type="NCBI Taxonomy" id="669"/>
    <lineage>
        <taxon>Bacteria</taxon>
        <taxon>Pseudomonadati</taxon>
        <taxon>Pseudomonadota</taxon>
        <taxon>Gammaproteobacteria</taxon>
        <taxon>Vibrionales</taxon>
        <taxon>Vibrionaceae</taxon>
        <taxon>Vibrio</taxon>
    </lineage>
</organism>